<dbReference type="InterPro" id="IPR000704">
    <property type="entry name" value="Casein_kinase_II_reg-sub"/>
</dbReference>
<reference evidence="5" key="1">
    <citation type="submission" date="2025-08" db="UniProtKB">
        <authorList>
            <consortium name="RefSeq"/>
        </authorList>
    </citation>
    <scope>IDENTIFICATION</scope>
</reference>
<evidence type="ECO:0000313" key="4">
    <source>
        <dbReference type="Proteomes" id="UP000189703"/>
    </source>
</evidence>
<evidence type="ECO:0000256" key="1">
    <source>
        <dbReference type="ARBA" id="ARBA00006941"/>
    </source>
</evidence>
<evidence type="ECO:0000256" key="2">
    <source>
        <dbReference type="RuleBase" id="RU361268"/>
    </source>
</evidence>
<feature type="region of interest" description="Disordered" evidence="3">
    <location>
        <begin position="1"/>
        <end position="26"/>
    </location>
</feature>
<dbReference type="GO" id="GO:0019887">
    <property type="term" value="F:protein kinase regulator activity"/>
    <property type="evidence" value="ECO:0000318"/>
    <property type="project" value="GO_Central"/>
</dbReference>
<dbReference type="GO" id="GO:0016301">
    <property type="term" value="F:kinase activity"/>
    <property type="evidence" value="ECO:0007669"/>
    <property type="project" value="UniProtKB-KW"/>
</dbReference>
<dbReference type="FunFam" id="1.10.1820.10:FF:000005">
    <property type="entry name" value="Casein kinase II subunit beta"/>
    <property type="match status" value="1"/>
</dbReference>
<dbReference type="Proteomes" id="UP000189703">
    <property type="component" value="Unplaced"/>
</dbReference>
<dbReference type="PANTHER" id="PTHR11740">
    <property type="entry name" value="CASEIN KINASE II SUBUNIT BETA"/>
    <property type="match status" value="1"/>
</dbReference>
<dbReference type="GO" id="GO:0005737">
    <property type="term" value="C:cytoplasm"/>
    <property type="evidence" value="ECO:0000318"/>
    <property type="project" value="GO_Central"/>
</dbReference>
<dbReference type="FunFam" id="2.20.25.20:FF:000001">
    <property type="entry name" value="Casein kinase II subunit beta"/>
    <property type="match status" value="1"/>
</dbReference>
<feature type="region of interest" description="Disordered" evidence="3">
    <location>
        <begin position="43"/>
        <end position="89"/>
    </location>
</feature>
<dbReference type="InParanoid" id="A0A1U7ZCF6"/>
<protein>
    <recommendedName>
        <fullName evidence="2">Casein kinase II subunit beta</fullName>
        <shortName evidence="2">CK II beta</shortName>
    </recommendedName>
</protein>
<dbReference type="OrthoDB" id="3971593at2759"/>
<feature type="compositionally biased region" description="Low complexity" evidence="3">
    <location>
        <begin position="13"/>
        <end position="24"/>
    </location>
</feature>
<sequence length="282" mass="30964">MIKNTASSRGVATRSNLNTSRTSTGIDISKPLKIASTAVADGRSGIVSKKRPEGASTSAPKSKETKLSAQSPPELSDTESEETELSSSNGEESSWISWYCGLRGNELLCEVDEDYIQDDFNLCGLQGQVPYYDHALDMILDNDSLSGELDGEEHSEIESAAELLYGLIHARYILTNKGLNAMHEKYKRVDFGRCPRVFCAGQPCLPVGTSDIPHNGSVKIYCPKCEDLYLPRCKYQGNMDGAYVGTTFPHLYLMTYPSAKPAKPVQSYVPKVFGFKIHKGSR</sequence>
<comment type="similarity">
    <text evidence="1 2">Belongs to the casein kinase 2 subunit beta family.</text>
</comment>
<dbReference type="AlphaFoldDB" id="A0A1U7ZCF6"/>
<dbReference type="Gene3D" id="1.10.1820.10">
    <property type="entry name" value="protein kinase ck2 holoenzyme, chain C, domain 1"/>
    <property type="match status" value="1"/>
</dbReference>
<evidence type="ECO:0000256" key="3">
    <source>
        <dbReference type="SAM" id="MobiDB-lite"/>
    </source>
</evidence>
<dbReference type="InterPro" id="IPR035991">
    <property type="entry name" value="Casein_kinase_II_beta-like"/>
</dbReference>
<dbReference type="PROSITE" id="PS01101">
    <property type="entry name" value="CK2_BETA"/>
    <property type="match status" value="1"/>
</dbReference>
<dbReference type="PRINTS" id="PR00472">
    <property type="entry name" value="CASNKINASEII"/>
</dbReference>
<dbReference type="SMART" id="SM01085">
    <property type="entry name" value="CK_II_beta"/>
    <property type="match status" value="1"/>
</dbReference>
<dbReference type="RefSeq" id="XP_010250412.1">
    <property type="nucleotide sequence ID" value="XM_010252110.2"/>
</dbReference>
<dbReference type="InterPro" id="IPR016149">
    <property type="entry name" value="Casein_kin_II_reg-sub_N"/>
</dbReference>
<feature type="compositionally biased region" description="Polar residues" evidence="3">
    <location>
        <begin position="1"/>
        <end position="10"/>
    </location>
</feature>
<comment type="subunit">
    <text evidence="2">Tetramer of two alpha and two beta subunits.</text>
</comment>
<dbReference type="PANTHER" id="PTHR11740:SF36">
    <property type="entry name" value="CASEIN KINASE II SUBUNIT BETA"/>
    <property type="match status" value="1"/>
</dbReference>
<dbReference type="GO" id="GO:0005956">
    <property type="term" value="C:protein kinase CK2 complex"/>
    <property type="evidence" value="ECO:0000318"/>
    <property type="project" value="GO_Central"/>
</dbReference>
<dbReference type="SUPFAM" id="SSF57798">
    <property type="entry name" value="Casein kinase II beta subunit"/>
    <property type="match status" value="1"/>
</dbReference>
<dbReference type="eggNOG" id="KOG3092">
    <property type="taxonomic scope" value="Eukaryota"/>
</dbReference>
<keyword evidence="5" id="KW-0808">Transferase</keyword>
<name>A0A1U7ZCF6_NELNU</name>
<proteinExistence type="inferred from homology"/>
<dbReference type="Gene3D" id="2.20.25.20">
    <property type="match status" value="1"/>
</dbReference>
<accession>A0A1U7ZCF6</accession>
<dbReference type="Pfam" id="PF01214">
    <property type="entry name" value="CK_II_beta"/>
    <property type="match status" value="1"/>
</dbReference>
<evidence type="ECO:0000313" key="5">
    <source>
        <dbReference type="RefSeq" id="XP_010250412.1"/>
    </source>
</evidence>
<dbReference type="STRING" id="4432.A0A1U7ZCF6"/>
<dbReference type="OMA" id="CEDIYFP"/>
<organism evidence="4 5">
    <name type="scientific">Nelumbo nucifera</name>
    <name type="common">Sacred lotus</name>
    <dbReference type="NCBI Taxonomy" id="4432"/>
    <lineage>
        <taxon>Eukaryota</taxon>
        <taxon>Viridiplantae</taxon>
        <taxon>Streptophyta</taxon>
        <taxon>Embryophyta</taxon>
        <taxon>Tracheophyta</taxon>
        <taxon>Spermatophyta</taxon>
        <taxon>Magnoliopsida</taxon>
        <taxon>Proteales</taxon>
        <taxon>Nelumbonaceae</taxon>
        <taxon>Nelumbo</taxon>
    </lineage>
</organism>
<dbReference type="GeneID" id="104592672"/>
<comment type="function">
    <text evidence="2">Plays a complex role in regulating the basal catalytic activity of the alpha subunit.</text>
</comment>
<keyword evidence="5" id="KW-0418">Kinase</keyword>
<dbReference type="KEGG" id="nnu:104592672"/>
<gene>
    <name evidence="5" type="primary">LOC104592672</name>
</gene>
<keyword evidence="4" id="KW-1185">Reference proteome</keyword>